<reference evidence="16" key="1">
    <citation type="submission" date="2019-06" db="EMBL/GenBank/DDBJ databases">
        <authorList>
            <consortium name="Wellcome Sanger Institute Data Sharing"/>
        </authorList>
    </citation>
    <scope>NUCLEOTIDE SEQUENCE [LARGE SCALE GENOMIC DNA]</scope>
</reference>
<keyword evidence="7 12" id="KW-0175">Coiled coil</keyword>
<dbReference type="PANTHER" id="PTHR23065">
    <property type="entry name" value="PROLINE-SERINE-THREONINE PHOSPHATASE INTERACTING PROTEIN 1"/>
    <property type="match status" value="1"/>
</dbReference>
<feature type="region of interest" description="Disordered" evidence="13">
    <location>
        <begin position="170"/>
        <end position="192"/>
    </location>
</feature>
<dbReference type="Pfam" id="PF00018">
    <property type="entry name" value="SH3_1"/>
    <property type="match status" value="1"/>
</dbReference>
<feature type="domain" description="SH3" evidence="14">
    <location>
        <begin position="353"/>
        <end position="413"/>
    </location>
</feature>
<keyword evidence="5" id="KW-0963">Cytoplasm</keyword>
<evidence type="ECO:0000256" key="3">
    <source>
        <dbReference type="ARBA" id="ARBA00022443"/>
    </source>
</evidence>
<evidence type="ECO:0000313" key="16">
    <source>
        <dbReference type="Ensembl" id="ENSMMDP00005032357.1"/>
    </source>
</evidence>
<dbReference type="GO" id="GO:0030100">
    <property type="term" value="P:regulation of endocytosis"/>
    <property type="evidence" value="ECO:0007669"/>
    <property type="project" value="TreeGrafter"/>
</dbReference>
<keyword evidence="6" id="KW-0597">Phosphoprotein</keyword>
<protein>
    <submittedName>
        <fullName evidence="16">Zgc:91999</fullName>
    </submittedName>
</protein>
<dbReference type="GO" id="GO:0097320">
    <property type="term" value="P:plasma membrane tubulation"/>
    <property type="evidence" value="ECO:0007669"/>
    <property type="project" value="TreeGrafter"/>
</dbReference>
<dbReference type="SUPFAM" id="SSF50044">
    <property type="entry name" value="SH3-domain"/>
    <property type="match status" value="1"/>
</dbReference>
<keyword evidence="17" id="KW-1185">Reference proteome</keyword>
<dbReference type="InterPro" id="IPR001452">
    <property type="entry name" value="SH3_domain"/>
</dbReference>
<comment type="subunit">
    <text evidence="10">Homodimer. May form heterooligomers with other PACSINs. Interacts (via SH3 domain) with DNM1, SYNJ1 and WASL. Interacts with TRPV4.</text>
</comment>
<dbReference type="PROSITE" id="PS50002">
    <property type="entry name" value="SH3"/>
    <property type="match status" value="1"/>
</dbReference>
<dbReference type="CDD" id="cd07655">
    <property type="entry name" value="F-BAR_PACSIN"/>
    <property type="match status" value="1"/>
</dbReference>
<evidence type="ECO:0000256" key="11">
    <source>
        <dbReference type="PROSITE-ProRule" id="PRU00192"/>
    </source>
</evidence>
<evidence type="ECO:0000256" key="4">
    <source>
        <dbReference type="ARBA" id="ARBA00022475"/>
    </source>
</evidence>
<feature type="domain" description="F-BAR" evidence="15">
    <location>
        <begin position="11"/>
        <end position="288"/>
    </location>
</feature>
<dbReference type="GO" id="GO:0005543">
    <property type="term" value="F:phospholipid binding"/>
    <property type="evidence" value="ECO:0007669"/>
    <property type="project" value="TreeGrafter"/>
</dbReference>
<dbReference type="FunFam" id="2.30.30.40:FF:000014">
    <property type="entry name" value="Kinase C and casein kinase substrate in neurons protein"/>
    <property type="match status" value="1"/>
</dbReference>
<dbReference type="Gene3D" id="1.20.1270.60">
    <property type="entry name" value="Arfaptin homology (AH) domain/BAR domain"/>
    <property type="match status" value="1"/>
</dbReference>
<dbReference type="SUPFAM" id="SSF103657">
    <property type="entry name" value="BAR/IMD domain-like"/>
    <property type="match status" value="1"/>
</dbReference>
<evidence type="ECO:0000259" key="15">
    <source>
        <dbReference type="PROSITE" id="PS51741"/>
    </source>
</evidence>
<dbReference type="Proteomes" id="UP000472263">
    <property type="component" value="Chromosome 19"/>
</dbReference>
<evidence type="ECO:0000256" key="8">
    <source>
        <dbReference type="ARBA" id="ARBA00023136"/>
    </source>
</evidence>
<comment type="subcellular location">
    <subcellularLocation>
        <location evidence="1">Cell membrane</location>
        <topology evidence="1">Peripheral membrane protein</topology>
        <orientation evidence="1">Cytoplasmic side</orientation>
    </subcellularLocation>
    <subcellularLocation>
        <location evidence="2">Cytoplasm</location>
    </subcellularLocation>
</comment>
<dbReference type="GO" id="GO:0005886">
    <property type="term" value="C:plasma membrane"/>
    <property type="evidence" value="ECO:0007669"/>
    <property type="project" value="UniProtKB-SubCell"/>
</dbReference>
<reference evidence="16" key="2">
    <citation type="submission" date="2025-08" db="UniProtKB">
        <authorList>
            <consortium name="Ensembl"/>
        </authorList>
    </citation>
    <scope>IDENTIFICATION</scope>
</reference>
<dbReference type="GO" id="GO:0007010">
    <property type="term" value="P:cytoskeleton organization"/>
    <property type="evidence" value="ECO:0007669"/>
    <property type="project" value="TreeGrafter"/>
</dbReference>
<dbReference type="SMART" id="SM00055">
    <property type="entry name" value="FCH"/>
    <property type="match status" value="1"/>
</dbReference>
<evidence type="ECO:0000256" key="6">
    <source>
        <dbReference type="ARBA" id="ARBA00022553"/>
    </source>
</evidence>
<evidence type="ECO:0000256" key="2">
    <source>
        <dbReference type="ARBA" id="ARBA00004496"/>
    </source>
</evidence>
<dbReference type="InterPro" id="IPR027267">
    <property type="entry name" value="AH/BAR_dom_sf"/>
</dbReference>
<feature type="compositionally biased region" description="Basic and acidic residues" evidence="13">
    <location>
        <begin position="170"/>
        <end position="187"/>
    </location>
</feature>
<keyword evidence="8" id="KW-0472">Membrane</keyword>
<dbReference type="InterPro" id="IPR036028">
    <property type="entry name" value="SH3-like_dom_sf"/>
</dbReference>
<dbReference type="Ensembl" id="ENSMMDT00005033082.1">
    <property type="protein sequence ID" value="ENSMMDP00005032357.1"/>
    <property type="gene ID" value="ENSMMDG00005014950.1"/>
</dbReference>
<comment type="function">
    <text evidence="9">Plays a role in endocytosis and regulates internalization of plasma membrane proteins. Overexpression impairs internalization of SLC2A1/GLUT1 and TRPV4 and increases the levels of SLC2A1/GLUT1 and TRPV4 at the cell membrane. Inhibits the TRPV4 calcium channel activity.</text>
</comment>
<dbReference type="SMART" id="SM00326">
    <property type="entry name" value="SH3"/>
    <property type="match status" value="1"/>
</dbReference>
<dbReference type="PROSITE" id="PS51741">
    <property type="entry name" value="F_BAR"/>
    <property type="match status" value="1"/>
</dbReference>
<dbReference type="PRINTS" id="PR00452">
    <property type="entry name" value="SH3DOMAIN"/>
</dbReference>
<dbReference type="GeneTree" id="ENSGT00950000182973"/>
<evidence type="ECO:0000256" key="7">
    <source>
        <dbReference type="ARBA" id="ARBA00023054"/>
    </source>
</evidence>
<organism evidence="16 17">
    <name type="scientific">Myripristis murdjan</name>
    <name type="common">pinecone soldierfish</name>
    <dbReference type="NCBI Taxonomy" id="586833"/>
    <lineage>
        <taxon>Eukaryota</taxon>
        <taxon>Metazoa</taxon>
        <taxon>Chordata</taxon>
        <taxon>Craniata</taxon>
        <taxon>Vertebrata</taxon>
        <taxon>Euteleostomi</taxon>
        <taxon>Actinopterygii</taxon>
        <taxon>Neopterygii</taxon>
        <taxon>Teleostei</taxon>
        <taxon>Neoteleostei</taxon>
        <taxon>Acanthomorphata</taxon>
        <taxon>Holocentriformes</taxon>
        <taxon>Holocentridae</taxon>
        <taxon>Myripristis</taxon>
    </lineage>
</organism>
<gene>
    <name evidence="16" type="primary">LOC115377795</name>
</gene>
<evidence type="ECO:0000256" key="9">
    <source>
        <dbReference type="ARBA" id="ARBA00055545"/>
    </source>
</evidence>
<dbReference type="Gene3D" id="2.30.30.40">
    <property type="entry name" value="SH3 Domains"/>
    <property type="match status" value="1"/>
</dbReference>
<sequence length="413" mass="48348">KMATPPREPPEDARKQSFWMPGNYKRTVHRTDQSYQACNDIMACFLERAKVEKQYAQQLSQWSSKWKSIVDSRPLYGSLMRAWQCFFTSTERLSALHSSISQSLISEEGERVRAWQKETFPKKMFCGFRESYDNDTSFSRVQKPWTKKLKKLDSVRLSYHKACQKEQTVIDKEKQANESETTPEKQQKLVQTEGRAGFDHKTALLSSLQVRERYEKVLEEVTSCTPRYMEEMEAIFDQSQEEERKRISFLKQAFLSIHRHLDITNNESVKAVYSELHHTLMSISEQDDLRWWKNNRGPGMPTDWPKIEVHEKVSFPNVMSTICVKKKKKTQTLHTLKTNYEIFFFNLLGCNTTDKHKVRALYDYVGEEGDELSFKAGDNIRTLEEEDDQGWCRGILSGGKEGFYPANYVEVVE</sequence>
<dbReference type="InterPro" id="IPR031160">
    <property type="entry name" value="F_BAR_dom"/>
</dbReference>
<evidence type="ECO:0000256" key="5">
    <source>
        <dbReference type="ARBA" id="ARBA00022490"/>
    </source>
</evidence>
<evidence type="ECO:0000256" key="10">
    <source>
        <dbReference type="ARBA" id="ARBA00064966"/>
    </source>
</evidence>
<name>A0A667YWX2_9TELE</name>
<accession>A0A667YWX2</accession>
<evidence type="ECO:0000256" key="1">
    <source>
        <dbReference type="ARBA" id="ARBA00004413"/>
    </source>
</evidence>
<keyword evidence="4" id="KW-1003">Cell membrane</keyword>
<evidence type="ECO:0000259" key="14">
    <source>
        <dbReference type="PROSITE" id="PS50002"/>
    </source>
</evidence>
<dbReference type="GO" id="GO:0005768">
    <property type="term" value="C:endosome"/>
    <property type="evidence" value="ECO:0007669"/>
    <property type="project" value="TreeGrafter"/>
</dbReference>
<evidence type="ECO:0000256" key="13">
    <source>
        <dbReference type="SAM" id="MobiDB-lite"/>
    </source>
</evidence>
<evidence type="ECO:0000256" key="12">
    <source>
        <dbReference type="PROSITE-ProRule" id="PRU01077"/>
    </source>
</evidence>
<evidence type="ECO:0000313" key="17">
    <source>
        <dbReference type="Proteomes" id="UP000472263"/>
    </source>
</evidence>
<dbReference type="AlphaFoldDB" id="A0A667YWX2"/>
<dbReference type="PANTHER" id="PTHR23065:SF50">
    <property type="entry name" value="PROTEIN KINASE C AND CASEIN KINASE SUBSTRATE IN NEURONS 2 PROTEIN"/>
    <property type="match status" value="1"/>
</dbReference>
<dbReference type="Pfam" id="PF00611">
    <property type="entry name" value="FCH"/>
    <property type="match status" value="1"/>
</dbReference>
<keyword evidence="3 11" id="KW-0728">SH3 domain</keyword>
<dbReference type="InterPro" id="IPR001060">
    <property type="entry name" value="FCH_dom"/>
</dbReference>
<proteinExistence type="predicted"/>
<reference evidence="16" key="3">
    <citation type="submission" date="2025-09" db="UniProtKB">
        <authorList>
            <consortium name="Ensembl"/>
        </authorList>
    </citation>
    <scope>IDENTIFICATION</scope>
</reference>
<dbReference type="FunFam" id="1.20.1270.60:FF:000009">
    <property type="entry name" value="Protein kinase C and casein kinase substrate in neurons 2"/>
    <property type="match status" value="1"/>
</dbReference>